<name>A0A1Y1VI04_9FUNG</name>
<comment type="subcellular location">
    <subcellularLocation>
        <location evidence="1 6">Nucleus</location>
    </subcellularLocation>
</comment>
<dbReference type="PANTHER" id="PTHR12708">
    <property type="entry name" value="DNA POLYMERASE EPSILON SUBUNIT B"/>
    <property type="match status" value="1"/>
</dbReference>
<dbReference type="InterPro" id="IPR016266">
    <property type="entry name" value="POLE2"/>
</dbReference>
<evidence type="ECO:0000256" key="1">
    <source>
        <dbReference type="ARBA" id="ARBA00004123"/>
    </source>
</evidence>
<dbReference type="AlphaFoldDB" id="A0A1Y1VI04"/>
<comment type="caution">
    <text evidence="8">The sequence shown here is derived from an EMBL/GenBank/DDBJ whole genome shotgun (WGS) entry which is preliminary data.</text>
</comment>
<sequence length="539" mass="62860">MSSLNQTIYKIFTKTYGLTIQSDAIRYINEIFKKENYDSKNITNALDTIARFYIQNQAKTKLVTRSSLEEIIQKTIEKNIIHETLGKYDNESINFDDIQKYFHIKDAFSLPKFTYNVQSKNFQRDTTPKKLFANASAKGKLYQERYNLIKQRILRNEIFNVSTQNLITTESNLLKITPIKSLLGSPHKAYVLFGMLTKMQDGKYHLEDPDATIELEFPEYMLMSIGLFTEDCFVLVHGEYTEDLVFRITEMGMPIFEKRENTLKAYKQIDYANEFKITESENVLKKLEKELDDVCFVILSEVFIDKPKVLLKLRTLFEGYSQTVIPYAFIFIGNFSSTPYIYNGKDSIKYQESFDNLCDLLLEFPKLITNTHFVFIPGPNDPWGEAAIPRSPIPNSFTEKIRTKIPNIHFLTNPCRLYFFTQEIVIFREDLVNRMRRNCIVPPDENTEPDVSKHLIKTILEQSYLCPLPIHMRPVYWAYSYALQLYPVPDILILADKCEPYSHNYNGCRCINPGSFSNSDFIFSVYYPSSRTSQDSKIV</sequence>
<dbReference type="STRING" id="1754191.A0A1Y1VI04"/>
<organism evidence="8 9">
    <name type="scientific">Piromyces finnis</name>
    <dbReference type="NCBI Taxonomy" id="1754191"/>
    <lineage>
        <taxon>Eukaryota</taxon>
        <taxon>Fungi</taxon>
        <taxon>Fungi incertae sedis</taxon>
        <taxon>Chytridiomycota</taxon>
        <taxon>Chytridiomycota incertae sedis</taxon>
        <taxon>Neocallimastigomycetes</taxon>
        <taxon>Neocallimastigales</taxon>
        <taxon>Neocallimastigaceae</taxon>
        <taxon>Piromyces</taxon>
    </lineage>
</organism>
<evidence type="ECO:0000256" key="2">
    <source>
        <dbReference type="ARBA" id="ARBA00009560"/>
    </source>
</evidence>
<evidence type="ECO:0000313" key="9">
    <source>
        <dbReference type="Proteomes" id="UP000193719"/>
    </source>
</evidence>
<accession>A0A1Y1VI04</accession>
<dbReference type="InterPro" id="IPR007185">
    <property type="entry name" value="DNA_pol_a/d/e_bsu"/>
</dbReference>
<reference evidence="8 9" key="1">
    <citation type="submission" date="2016-08" db="EMBL/GenBank/DDBJ databases">
        <title>Genomes of anaerobic fungi encode conserved fungal cellulosomes for biomass hydrolysis.</title>
        <authorList>
            <consortium name="DOE Joint Genome Institute"/>
            <person name="Haitjema C.H."/>
            <person name="Gilmore S.P."/>
            <person name="Henske J.K."/>
            <person name="Solomon K.V."/>
            <person name="De Groot R."/>
            <person name="Kuo A."/>
            <person name="Mondo S.J."/>
            <person name="Salamov A.A."/>
            <person name="Labutti K."/>
            <person name="Zhao Z."/>
            <person name="Chiniquy J."/>
            <person name="Barry K."/>
            <person name="Brewer H.M."/>
            <person name="Purvine S.O."/>
            <person name="Wright A.T."/>
            <person name="Boxma B."/>
            <person name="Van Alen T."/>
            <person name="Hackstein J.H."/>
            <person name="Baker S.E."/>
            <person name="Grigoriev I.V."/>
            <person name="O'Malley M.A."/>
        </authorList>
    </citation>
    <scope>NUCLEOTIDE SEQUENCE [LARGE SCALE GENOMIC DNA]</scope>
    <source>
        <strain evidence="9">finn</strain>
    </source>
</reference>
<evidence type="ECO:0000313" key="8">
    <source>
        <dbReference type="EMBL" id="ORX56662.1"/>
    </source>
</evidence>
<dbReference type="PANTHER" id="PTHR12708:SF0">
    <property type="entry name" value="DNA POLYMERASE EPSILON SUBUNIT 2"/>
    <property type="match status" value="1"/>
</dbReference>
<evidence type="ECO:0000256" key="5">
    <source>
        <dbReference type="ARBA" id="ARBA00023242"/>
    </source>
</evidence>
<dbReference type="GO" id="GO:0042276">
    <property type="term" value="P:error-prone translesion synthesis"/>
    <property type="evidence" value="ECO:0007669"/>
    <property type="project" value="TreeGrafter"/>
</dbReference>
<dbReference type="GO" id="GO:0000785">
    <property type="term" value="C:chromatin"/>
    <property type="evidence" value="ECO:0007669"/>
    <property type="project" value="EnsemblFungi"/>
</dbReference>
<dbReference type="GO" id="GO:0003677">
    <property type="term" value="F:DNA binding"/>
    <property type="evidence" value="ECO:0007669"/>
    <property type="project" value="UniProtKB-UniRule"/>
</dbReference>
<evidence type="ECO:0000256" key="4">
    <source>
        <dbReference type="ARBA" id="ARBA00023125"/>
    </source>
</evidence>
<reference evidence="8 9" key="2">
    <citation type="submission" date="2016-08" db="EMBL/GenBank/DDBJ databases">
        <title>Pervasive Adenine N6-methylation of Active Genes in Fungi.</title>
        <authorList>
            <consortium name="DOE Joint Genome Institute"/>
            <person name="Mondo S.J."/>
            <person name="Dannebaum R.O."/>
            <person name="Kuo R.C."/>
            <person name="Labutti K."/>
            <person name="Haridas S."/>
            <person name="Kuo A."/>
            <person name="Salamov A."/>
            <person name="Ahrendt S.R."/>
            <person name="Lipzen A."/>
            <person name="Sullivan W."/>
            <person name="Andreopoulos W.B."/>
            <person name="Clum A."/>
            <person name="Lindquist E."/>
            <person name="Daum C."/>
            <person name="Ramamoorthy G.K."/>
            <person name="Gryganskyi A."/>
            <person name="Culley D."/>
            <person name="Magnuson J.K."/>
            <person name="James T.Y."/>
            <person name="O'Malley M.A."/>
            <person name="Stajich J.E."/>
            <person name="Spatafora J.W."/>
            <person name="Visel A."/>
            <person name="Grigoriev I.V."/>
        </authorList>
    </citation>
    <scope>NUCLEOTIDE SEQUENCE [LARGE SCALE GENOMIC DNA]</scope>
    <source>
        <strain evidence="9">finn</strain>
    </source>
</reference>
<dbReference type="PIRSF" id="PIRSF000799">
    <property type="entry name" value="DNA_pol_eps_2"/>
    <property type="match status" value="1"/>
</dbReference>
<keyword evidence="4 6" id="KW-0238">DNA-binding</keyword>
<dbReference type="GO" id="GO:0008622">
    <property type="term" value="C:epsilon DNA polymerase complex"/>
    <property type="evidence" value="ECO:0007669"/>
    <property type="project" value="UniProtKB-UniRule"/>
</dbReference>
<keyword evidence="9" id="KW-1185">Reference proteome</keyword>
<dbReference type="Proteomes" id="UP000193719">
    <property type="component" value="Unassembled WGS sequence"/>
</dbReference>
<evidence type="ECO:0000256" key="3">
    <source>
        <dbReference type="ARBA" id="ARBA00022705"/>
    </source>
</evidence>
<evidence type="ECO:0000259" key="7">
    <source>
        <dbReference type="Pfam" id="PF04042"/>
    </source>
</evidence>
<comment type="function">
    <text evidence="6">Participates in DNA repair and in chromosomal DNA replication.</text>
</comment>
<dbReference type="EMBL" id="MCFH01000007">
    <property type="protein sequence ID" value="ORX56662.1"/>
    <property type="molecule type" value="Genomic_DNA"/>
</dbReference>
<gene>
    <name evidence="8" type="ORF">BCR36DRAFT_346031</name>
</gene>
<protein>
    <recommendedName>
        <fullName evidence="6">DNA polymerase epsilon subunit</fullName>
    </recommendedName>
    <alternativeName>
        <fullName evidence="6">DNA polymerase II subunit 2</fullName>
    </alternativeName>
</protein>
<comment type="similarity">
    <text evidence="2 6">Belongs to the DNA polymerase epsilon subunit B family.</text>
</comment>
<proteinExistence type="inferred from homology"/>
<dbReference type="GO" id="GO:0140529">
    <property type="term" value="P:CMG complex assembly"/>
    <property type="evidence" value="ECO:0007669"/>
    <property type="project" value="EnsemblFungi"/>
</dbReference>
<evidence type="ECO:0000256" key="6">
    <source>
        <dbReference type="PIRNR" id="PIRNR000799"/>
    </source>
</evidence>
<dbReference type="Gene3D" id="3.60.21.60">
    <property type="match status" value="1"/>
</dbReference>
<dbReference type="Pfam" id="PF04042">
    <property type="entry name" value="DNA_pol_E_B"/>
    <property type="match status" value="1"/>
</dbReference>
<feature type="domain" description="DNA polymerase alpha/delta/epsilon subunit B" evidence="7">
    <location>
        <begin position="296"/>
        <end position="502"/>
    </location>
</feature>
<keyword evidence="3 6" id="KW-0235">DNA replication</keyword>
<keyword evidence="5 6" id="KW-0539">Nucleus</keyword>
<dbReference type="OrthoDB" id="10254730at2759"/>